<comment type="caution">
    <text evidence="3">The sequence shown here is derived from an EMBL/GenBank/DDBJ whole genome shotgun (WGS) entry which is preliminary data.</text>
</comment>
<dbReference type="Proteomes" id="UP001199750">
    <property type="component" value="Unassembled WGS sequence"/>
</dbReference>
<dbReference type="InterPro" id="IPR051606">
    <property type="entry name" value="Polyketide_Oxido-like"/>
</dbReference>
<evidence type="ECO:0000313" key="2">
    <source>
        <dbReference type="EMBL" id="MCG4960300.1"/>
    </source>
</evidence>
<reference evidence="2" key="2">
    <citation type="submission" date="2022-01" db="EMBL/GenBank/DDBJ databases">
        <title>Collection of gut derived symbiotic bacterial strains cultured from healthy donors.</title>
        <authorList>
            <person name="Lin H."/>
            <person name="Kohout C."/>
            <person name="Waligurski E."/>
            <person name="Pamer E.G."/>
        </authorList>
    </citation>
    <scope>NUCLEOTIDE SEQUENCE</scope>
    <source>
        <strain evidence="2">DFI.1.149</strain>
    </source>
</reference>
<protein>
    <submittedName>
        <fullName evidence="2">NAD(P)-dependent oxidoreductase</fullName>
    </submittedName>
    <submittedName>
        <fullName evidence="3">NAD-dependent epimerase/dehydratase family protein</fullName>
    </submittedName>
</protein>
<reference evidence="3 4" key="1">
    <citation type="submission" date="2018-08" db="EMBL/GenBank/DDBJ databases">
        <title>A genome reference for cultivated species of the human gut microbiota.</title>
        <authorList>
            <person name="Zou Y."/>
            <person name="Xue W."/>
            <person name="Luo G."/>
        </authorList>
    </citation>
    <scope>NUCLEOTIDE SEQUENCE [LARGE SCALE GENOMIC DNA]</scope>
    <source>
        <strain evidence="3 4">OF03-11</strain>
    </source>
</reference>
<dbReference type="PANTHER" id="PTHR43355:SF2">
    <property type="entry name" value="FLAVIN REDUCTASE (NADPH)"/>
    <property type="match status" value="1"/>
</dbReference>
<gene>
    <name evidence="3" type="ORF">DXA53_11770</name>
    <name evidence="2" type="ORF">L0P03_10635</name>
</gene>
<dbReference type="InterPro" id="IPR016040">
    <property type="entry name" value="NAD(P)-bd_dom"/>
</dbReference>
<dbReference type="CDD" id="cd05244">
    <property type="entry name" value="BVR-B_like_SDR_a"/>
    <property type="match status" value="1"/>
</dbReference>
<dbReference type="PANTHER" id="PTHR43355">
    <property type="entry name" value="FLAVIN REDUCTASE (NADPH)"/>
    <property type="match status" value="1"/>
</dbReference>
<dbReference type="SUPFAM" id="SSF51735">
    <property type="entry name" value="NAD(P)-binding Rossmann-fold domains"/>
    <property type="match status" value="1"/>
</dbReference>
<dbReference type="Proteomes" id="UP000284434">
    <property type="component" value="Unassembled WGS sequence"/>
</dbReference>
<sequence>MKNVAIIGASGYVGSVLLQEALGRNLHVKAIVRHPEKIPLHDNHLEVVKGDVSHPAEVRKLVEGMDAVISSYNPGWKNPDIYQDTLSGYRSILQGVKEAKINRLLIVGGAGRLYIAPGLRLVDSGEIPEQLLNGVKGLADVYTQLLQPEKELDWVFLSPSASLVPGQRTGIFRIGKDELLTDAKGESHISTEDFAVAMLNELEHPGHHREGFTVGY</sequence>
<dbReference type="InterPro" id="IPR036291">
    <property type="entry name" value="NAD(P)-bd_dom_sf"/>
</dbReference>
<name>A0A413IAW6_9BACT</name>
<dbReference type="Gene3D" id="3.40.50.720">
    <property type="entry name" value="NAD(P)-binding Rossmann-like Domain"/>
    <property type="match status" value="1"/>
</dbReference>
<dbReference type="EMBL" id="JAKNDN010000019">
    <property type="protein sequence ID" value="MCG4960300.1"/>
    <property type="molecule type" value="Genomic_DNA"/>
</dbReference>
<evidence type="ECO:0000313" key="4">
    <source>
        <dbReference type="Proteomes" id="UP000284434"/>
    </source>
</evidence>
<dbReference type="AlphaFoldDB" id="A0A413IAW6"/>
<feature type="domain" description="NAD(P)-binding" evidence="1">
    <location>
        <begin position="8"/>
        <end position="205"/>
    </location>
</feature>
<organism evidence="3 4">
    <name type="scientific">Odoribacter splanchnicus</name>
    <dbReference type="NCBI Taxonomy" id="28118"/>
    <lineage>
        <taxon>Bacteria</taxon>
        <taxon>Pseudomonadati</taxon>
        <taxon>Bacteroidota</taxon>
        <taxon>Bacteroidia</taxon>
        <taxon>Bacteroidales</taxon>
        <taxon>Odoribacteraceae</taxon>
        <taxon>Odoribacter</taxon>
    </lineage>
</organism>
<evidence type="ECO:0000259" key="1">
    <source>
        <dbReference type="Pfam" id="PF13460"/>
    </source>
</evidence>
<proteinExistence type="predicted"/>
<accession>A0A413IAW6</accession>
<dbReference type="RefSeq" id="WP_046402831.1">
    <property type="nucleotide sequence ID" value="NZ_JABWDG010000009.1"/>
</dbReference>
<evidence type="ECO:0000313" key="3">
    <source>
        <dbReference type="EMBL" id="RGY05771.1"/>
    </source>
</evidence>
<dbReference type="Pfam" id="PF13460">
    <property type="entry name" value="NAD_binding_10"/>
    <property type="match status" value="1"/>
</dbReference>
<dbReference type="EMBL" id="QSCO01000016">
    <property type="protein sequence ID" value="RGY05771.1"/>
    <property type="molecule type" value="Genomic_DNA"/>
</dbReference>
<dbReference type="GO" id="GO:0016646">
    <property type="term" value="F:oxidoreductase activity, acting on the CH-NH group of donors, NAD or NADP as acceptor"/>
    <property type="evidence" value="ECO:0007669"/>
    <property type="project" value="TreeGrafter"/>
</dbReference>